<dbReference type="KEGG" id="ttr:Tter_2179"/>
<dbReference type="PROSITE" id="PS51371">
    <property type="entry name" value="CBS"/>
    <property type="match status" value="2"/>
</dbReference>
<dbReference type="PANTHER" id="PTHR43099:SF5">
    <property type="entry name" value="HLYC_CORC FAMILY TRANSPORTER"/>
    <property type="match status" value="1"/>
</dbReference>
<keyword evidence="7 9" id="KW-0129">CBS domain</keyword>
<comment type="similarity">
    <text evidence="2">Belongs to the UPF0053 family.</text>
</comment>
<dbReference type="EMBL" id="CP001826">
    <property type="protein sequence ID" value="ACZ43080.1"/>
    <property type="molecule type" value="Genomic_DNA"/>
</dbReference>
<dbReference type="InterPro" id="IPR044751">
    <property type="entry name" value="Ion_transp-like_CBS"/>
</dbReference>
<keyword evidence="4 10" id="KW-0812">Transmembrane</keyword>
<dbReference type="Gene3D" id="3.10.580.10">
    <property type="entry name" value="CBS-domain"/>
    <property type="match status" value="1"/>
</dbReference>
<feature type="transmembrane region" description="Helical" evidence="11">
    <location>
        <begin position="58"/>
        <end position="79"/>
    </location>
</feature>
<feature type="transmembrane region" description="Helical" evidence="11">
    <location>
        <begin position="99"/>
        <end position="123"/>
    </location>
</feature>
<feature type="transmembrane region" description="Helical" evidence="11">
    <location>
        <begin position="6"/>
        <end position="32"/>
    </location>
</feature>
<dbReference type="AlphaFoldDB" id="D1CH59"/>
<name>D1CH59_THET1</name>
<dbReference type="HOGENOM" id="CLU_015237_4_0_0"/>
<feature type="domain" description="CBS" evidence="12">
    <location>
        <begin position="225"/>
        <end position="286"/>
    </location>
</feature>
<dbReference type="SMART" id="SM01091">
    <property type="entry name" value="CorC_HlyC"/>
    <property type="match status" value="1"/>
</dbReference>
<dbReference type="InterPro" id="IPR000644">
    <property type="entry name" value="CBS_dom"/>
</dbReference>
<gene>
    <name evidence="14" type="ordered locus">Tter_2179</name>
</gene>
<keyword evidence="8 10" id="KW-0472">Membrane</keyword>
<accession>D1CH59</accession>
<dbReference type="InterPro" id="IPR005170">
    <property type="entry name" value="Transptr-assoc_dom"/>
</dbReference>
<dbReference type="InterPro" id="IPR036318">
    <property type="entry name" value="FAD-bd_PCMH-like_sf"/>
</dbReference>
<dbReference type="Gene3D" id="3.30.465.10">
    <property type="match status" value="1"/>
</dbReference>
<evidence type="ECO:0000256" key="9">
    <source>
        <dbReference type="PROSITE-ProRule" id="PRU00703"/>
    </source>
</evidence>
<evidence type="ECO:0000256" key="10">
    <source>
        <dbReference type="PROSITE-ProRule" id="PRU01193"/>
    </source>
</evidence>
<dbReference type="SMART" id="SM00116">
    <property type="entry name" value="CBS"/>
    <property type="match status" value="2"/>
</dbReference>
<keyword evidence="5" id="KW-0677">Repeat</keyword>
<dbReference type="CDD" id="cd04590">
    <property type="entry name" value="CBS_pair_CorC_HlyC_assoc"/>
    <property type="match status" value="1"/>
</dbReference>
<dbReference type="Proteomes" id="UP000000323">
    <property type="component" value="Chromosome 2"/>
</dbReference>
<evidence type="ECO:0008006" key="16">
    <source>
        <dbReference type="Google" id="ProtNLM"/>
    </source>
</evidence>
<evidence type="ECO:0000256" key="11">
    <source>
        <dbReference type="SAM" id="Phobius"/>
    </source>
</evidence>
<comment type="subcellular location">
    <subcellularLocation>
        <location evidence="1">Cell membrane</location>
        <topology evidence="1">Multi-pass membrane protein</topology>
    </subcellularLocation>
</comment>
<dbReference type="FunFam" id="3.10.580.10:FF:000002">
    <property type="entry name" value="Magnesium/cobalt efflux protein CorC"/>
    <property type="match status" value="1"/>
</dbReference>
<feature type="domain" description="CNNM transmembrane" evidence="13">
    <location>
        <begin position="1"/>
        <end position="206"/>
    </location>
</feature>
<reference evidence="15" key="1">
    <citation type="journal article" date="2010" name="Stand. Genomic Sci.">
        <title>Complete genome sequence of 'Thermobaculum terrenum' type strain (YNP1).</title>
        <authorList>
            <person name="Kiss H."/>
            <person name="Cleland D."/>
            <person name="Lapidus A."/>
            <person name="Lucas S."/>
            <person name="Glavina Del Rio T."/>
            <person name="Nolan M."/>
            <person name="Tice H."/>
            <person name="Han C."/>
            <person name="Goodwin L."/>
            <person name="Pitluck S."/>
            <person name="Liolios K."/>
            <person name="Ivanova N."/>
            <person name="Mavromatis K."/>
            <person name="Ovchinnikova G."/>
            <person name="Pati A."/>
            <person name="Chen A."/>
            <person name="Palaniappan K."/>
            <person name="Land M."/>
            <person name="Hauser L."/>
            <person name="Chang Y."/>
            <person name="Jeffries C."/>
            <person name="Lu M."/>
            <person name="Brettin T."/>
            <person name="Detter J."/>
            <person name="Goker M."/>
            <person name="Tindall B."/>
            <person name="Beck B."/>
            <person name="McDermott T."/>
            <person name="Woyke T."/>
            <person name="Bristow J."/>
            <person name="Eisen J."/>
            <person name="Markowitz V."/>
            <person name="Hugenholtz P."/>
            <person name="Kyrpides N."/>
            <person name="Klenk H."/>
            <person name="Cheng J."/>
        </authorList>
    </citation>
    <scope>NUCLEOTIDE SEQUENCE [LARGE SCALE GENOMIC DNA]</scope>
    <source>
        <strain evidence="15">ATCC BAA-798 / YNP1</strain>
    </source>
</reference>
<dbReference type="InterPro" id="IPR002550">
    <property type="entry name" value="CNNM"/>
</dbReference>
<evidence type="ECO:0000256" key="8">
    <source>
        <dbReference type="ARBA" id="ARBA00023136"/>
    </source>
</evidence>
<evidence type="ECO:0000313" key="15">
    <source>
        <dbReference type="Proteomes" id="UP000000323"/>
    </source>
</evidence>
<keyword evidence="6 10" id="KW-1133">Transmembrane helix</keyword>
<dbReference type="InterPro" id="IPR016169">
    <property type="entry name" value="FAD-bd_PCMH_sub2"/>
</dbReference>
<dbReference type="InterPro" id="IPR046342">
    <property type="entry name" value="CBS_dom_sf"/>
</dbReference>
<dbReference type="OrthoDB" id="9798188at2"/>
<evidence type="ECO:0000256" key="6">
    <source>
        <dbReference type="ARBA" id="ARBA00022989"/>
    </source>
</evidence>
<dbReference type="SUPFAM" id="SSF54631">
    <property type="entry name" value="CBS-domain pair"/>
    <property type="match status" value="1"/>
</dbReference>
<dbReference type="Pfam" id="PF01595">
    <property type="entry name" value="CNNM"/>
    <property type="match status" value="1"/>
</dbReference>
<dbReference type="PANTHER" id="PTHR43099">
    <property type="entry name" value="UPF0053 PROTEIN YRKA"/>
    <property type="match status" value="1"/>
</dbReference>
<keyword evidence="15" id="KW-1185">Reference proteome</keyword>
<organism evidence="14 15">
    <name type="scientific">Thermobaculum terrenum (strain ATCC BAA-798 / CCMEE 7001 / YNP1)</name>
    <dbReference type="NCBI Taxonomy" id="525904"/>
    <lineage>
        <taxon>Bacteria</taxon>
        <taxon>Bacillati</taxon>
        <taxon>Chloroflexota</taxon>
        <taxon>Chloroflexia</taxon>
        <taxon>Candidatus Thermobaculales</taxon>
        <taxon>Candidatus Thermobaculaceae</taxon>
        <taxon>Thermobaculum</taxon>
    </lineage>
</organism>
<dbReference type="RefSeq" id="WP_012876111.1">
    <property type="nucleotide sequence ID" value="NC_013526.1"/>
</dbReference>
<evidence type="ECO:0000256" key="3">
    <source>
        <dbReference type="ARBA" id="ARBA00022475"/>
    </source>
</evidence>
<evidence type="ECO:0000256" key="4">
    <source>
        <dbReference type="ARBA" id="ARBA00022692"/>
    </source>
</evidence>
<sequence>MDVSSSIALIAAVIFVLANAFFVASEFAIVAVRRSRLEQLASEGNTTAKIALYMVEHLDAYIAACQLGITMASLALGWIGEPAFAHLIEPPLEELVGRFAPQLAHGISIGVAFTIITAMHIVVGELAPKGLAIQKTEGTVLWVARPLTIFYRVFRWPITALNAIGNGILLLFGLQPATETESVHSVEELRFLVRGMREAGVVEPSEARIATRAFEFADVTAGSVMTPRTELEAVPVDTPLEQLVAKAATAQHSRLLVYDGDLDNILGDVHVHDILRAVYARRPVKLRDLIRPALLVPESKPADDLLEEMRKARRPIAVVVDEYGGTAGIVTIEDLVEVLVGPIEEELPPGVREAMQPEEPQVLDGLMRLRELEEMLGVEIEEEDHVETLGGLIMARLGRIPQEGDEVEIGGHKLRVEKMDGMRVDSVRLLN</sequence>
<protein>
    <recommendedName>
        <fullName evidence="16">CBS domain containing protein</fullName>
    </recommendedName>
</protein>
<dbReference type="Pfam" id="PF03471">
    <property type="entry name" value="CorC_HlyC"/>
    <property type="match status" value="1"/>
</dbReference>
<dbReference type="InterPro" id="IPR051676">
    <property type="entry name" value="UPF0053_domain"/>
</dbReference>
<dbReference type="eggNOG" id="COG1253">
    <property type="taxonomic scope" value="Bacteria"/>
</dbReference>
<dbReference type="GO" id="GO:0050660">
    <property type="term" value="F:flavin adenine dinucleotide binding"/>
    <property type="evidence" value="ECO:0007669"/>
    <property type="project" value="InterPro"/>
</dbReference>
<keyword evidence="3" id="KW-1003">Cell membrane</keyword>
<evidence type="ECO:0000256" key="5">
    <source>
        <dbReference type="ARBA" id="ARBA00022737"/>
    </source>
</evidence>
<dbReference type="SUPFAM" id="SSF56176">
    <property type="entry name" value="FAD-binding/transporter-associated domain-like"/>
    <property type="match status" value="1"/>
</dbReference>
<feature type="domain" description="CBS" evidence="12">
    <location>
        <begin position="289"/>
        <end position="345"/>
    </location>
</feature>
<evidence type="ECO:0000256" key="2">
    <source>
        <dbReference type="ARBA" id="ARBA00006337"/>
    </source>
</evidence>
<proteinExistence type="inferred from homology"/>
<evidence type="ECO:0000313" key="14">
    <source>
        <dbReference type="EMBL" id="ACZ43080.1"/>
    </source>
</evidence>
<evidence type="ECO:0000259" key="13">
    <source>
        <dbReference type="PROSITE" id="PS51846"/>
    </source>
</evidence>
<evidence type="ECO:0000256" key="1">
    <source>
        <dbReference type="ARBA" id="ARBA00004651"/>
    </source>
</evidence>
<dbReference type="STRING" id="525904.Tter_2179"/>
<evidence type="ECO:0000259" key="12">
    <source>
        <dbReference type="PROSITE" id="PS51371"/>
    </source>
</evidence>
<dbReference type="PROSITE" id="PS51846">
    <property type="entry name" value="CNNM"/>
    <property type="match status" value="1"/>
</dbReference>
<dbReference type="Pfam" id="PF00571">
    <property type="entry name" value="CBS"/>
    <property type="match status" value="2"/>
</dbReference>
<evidence type="ECO:0000256" key="7">
    <source>
        <dbReference type="ARBA" id="ARBA00023122"/>
    </source>
</evidence>
<dbReference type="GO" id="GO:0005886">
    <property type="term" value="C:plasma membrane"/>
    <property type="evidence" value="ECO:0007669"/>
    <property type="project" value="UniProtKB-SubCell"/>
</dbReference>